<name>A0A4S8L968_DENBC</name>
<gene>
    <name evidence="1" type="ORF">K435DRAFT_806021</name>
</gene>
<protein>
    <submittedName>
        <fullName evidence="1">Uncharacterized protein</fullName>
    </submittedName>
</protein>
<accession>A0A4S8L968</accession>
<sequence length="135" mass="14875">MAPTSTDSNSTLGGVTVVLVLFKKPNEKWTTVTEYVMKVWVEGMPSPLCLPQCPGYALIPTRHHRRPSPSATHYSLSVTSISSVIAVSILISLQQHRSAGGQAWFKNFVPDHSGNMREHGHVSVSVLNMTWILCF</sequence>
<evidence type="ECO:0000313" key="2">
    <source>
        <dbReference type="Proteomes" id="UP000297245"/>
    </source>
</evidence>
<dbReference type="EMBL" id="ML179555">
    <property type="protein sequence ID" value="THU85306.1"/>
    <property type="molecule type" value="Genomic_DNA"/>
</dbReference>
<dbReference type="AlphaFoldDB" id="A0A4S8L968"/>
<organism evidence="1 2">
    <name type="scientific">Dendrothele bispora (strain CBS 962.96)</name>
    <dbReference type="NCBI Taxonomy" id="1314807"/>
    <lineage>
        <taxon>Eukaryota</taxon>
        <taxon>Fungi</taxon>
        <taxon>Dikarya</taxon>
        <taxon>Basidiomycota</taxon>
        <taxon>Agaricomycotina</taxon>
        <taxon>Agaricomycetes</taxon>
        <taxon>Agaricomycetidae</taxon>
        <taxon>Agaricales</taxon>
        <taxon>Agaricales incertae sedis</taxon>
        <taxon>Dendrothele</taxon>
    </lineage>
</organism>
<proteinExistence type="predicted"/>
<keyword evidence="2" id="KW-1185">Reference proteome</keyword>
<reference evidence="1 2" key="1">
    <citation type="journal article" date="2019" name="Nat. Ecol. Evol.">
        <title>Megaphylogeny resolves global patterns of mushroom evolution.</title>
        <authorList>
            <person name="Varga T."/>
            <person name="Krizsan K."/>
            <person name="Foldi C."/>
            <person name="Dima B."/>
            <person name="Sanchez-Garcia M."/>
            <person name="Sanchez-Ramirez S."/>
            <person name="Szollosi G.J."/>
            <person name="Szarkandi J.G."/>
            <person name="Papp V."/>
            <person name="Albert L."/>
            <person name="Andreopoulos W."/>
            <person name="Angelini C."/>
            <person name="Antonin V."/>
            <person name="Barry K.W."/>
            <person name="Bougher N.L."/>
            <person name="Buchanan P."/>
            <person name="Buyck B."/>
            <person name="Bense V."/>
            <person name="Catcheside P."/>
            <person name="Chovatia M."/>
            <person name="Cooper J."/>
            <person name="Damon W."/>
            <person name="Desjardin D."/>
            <person name="Finy P."/>
            <person name="Geml J."/>
            <person name="Haridas S."/>
            <person name="Hughes K."/>
            <person name="Justo A."/>
            <person name="Karasinski D."/>
            <person name="Kautmanova I."/>
            <person name="Kiss B."/>
            <person name="Kocsube S."/>
            <person name="Kotiranta H."/>
            <person name="LaButti K.M."/>
            <person name="Lechner B.E."/>
            <person name="Liimatainen K."/>
            <person name="Lipzen A."/>
            <person name="Lukacs Z."/>
            <person name="Mihaltcheva S."/>
            <person name="Morgado L.N."/>
            <person name="Niskanen T."/>
            <person name="Noordeloos M.E."/>
            <person name="Ohm R.A."/>
            <person name="Ortiz-Santana B."/>
            <person name="Ovrebo C."/>
            <person name="Racz N."/>
            <person name="Riley R."/>
            <person name="Savchenko A."/>
            <person name="Shiryaev A."/>
            <person name="Soop K."/>
            <person name="Spirin V."/>
            <person name="Szebenyi C."/>
            <person name="Tomsovsky M."/>
            <person name="Tulloss R.E."/>
            <person name="Uehling J."/>
            <person name="Grigoriev I.V."/>
            <person name="Vagvolgyi C."/>
            <person name="Papp T."/>
            <person name="Martin F.M."/>
            <person name="Miettinen O."/>
            <person name="Hibbett D.S."/>
            <person name="Nagy L.G."/>
        </authorList>
    </citation>
    <scope>NUCLEOTIDE SEQUENCE [LARGE SCALE GENOMIC DNA]</scope>
    <source>
        <strain evidence="1 2">CBS 962.96</strain>
    </source>
</reference>
<evidence type="ECO:0000313" key="1">
    <source>
        <dbReference type="EMBL" id="THU85306.1"/>
    </source>
</evidence>
<dbReference type="Proteomes" id="UP000297245">
    <property type="component" value="Unassembled WGS sequence"/>
</dbReference>